<comment type="caution">
    <text evidence="3">The sequence shown here is derived from an EMBL/GenBank/DDBJ whole genome shotgun (WGS) entry which is preliminary data.</text>
</comment>
<feature type="domain" description="DUF2169" evidence="2">
    <location>
        <begin position="20"/>
        <end position="319"/>
    </location>
</feature>
<dbReference type="EMBL" id="ASRX01000019">
    <property type="protein sequence ID" value="EYF05992.1"/>
    <property type="molecule type" value="Genomic_DNA"/>
</dbReference>
<dbReference type="RefSeq" id="WP_044240964.1">
    <property type="nucleotide sequence ID" value="NZ_ASRX01000019.1"/>
</dbReference>
<organism evidence="3 4">
    <name type="scientific">Chondromyces apiculatus DSM 436</name>
    <dbReference type="NCBI Taxonomy" id="1192034"/>
    <lineage>
        <taxon>Bacteria</taxon>
        <taxon>Pseudomonadati</taxon>
        <taxon>Myxococcota</taxon>
        <taxon>Polyangia</taxon>
        <taxon>Polyangiales</taxon>
        <taxon>Polyangiaceae</taxon>
        <taxon>Chondromyces</taxon>
    </lineage>
</organism>
<name>A0A017TAR5_9BACT</name>
<dbReference type="OrthoDB" id="233093at2"/>
<reference evidence="3 4" key="1">
    <citation type="submission" date="2013-05" db="EMBL/GenBank/DDBJ databases">
        <title>Genome assembly of Chondromyces apiculatus DSM 436.</title>
        <authorList>
            <person name="Sharma G."/>
            <person name="Khatri I."/>
            <person name="Kaur C."/>
            <person name="Mayilraj S."/>
            <person name="Subramanian S."/>
        </authorList>
    </citation>
    <scope>NUCLEOTIDE SEQUENCE [LARGE SCALE GENOMIC DNA]</scope>
    <source>
        <strain evidence="3 4">DSM 436</strain>
    </source>
</reference>
<dbReference type="eggNOG" id="COG5351">
    <property type="taxonomic scope" value="Bacteria"/>
</dbReference>
<dbReference type="InterPro" id="IPR018683">
    <property type="entry name" value="DUF2169"/>
</dbReference>
<evidence type="ECO:0000259" key="2">
    <source>
        <dbReference type="Pfam" id="PF09937"/>
    </source>
</evidence>
<gene>
    <name evidence="3" type="ORF">CAP_2451</name>
</gene>
<keyword evidence="4" id="KW-1185">Reference proteome</keyword>
<sequence length="338" mass="36807">MSLANATPYAALAAPFLAPDGREVVVTLVKGTFVMREPGRVVLADEQAPIRVADVPHEPVPEADPRSPGAPAESSIRYPSELSPGKRGGDLAIVGEAISSKPAPFVDMMVQVREQRAPLRVYGERIYYRSLGSIAVSPAAPFERRPILYEYAYGGTATDASVVERRNPVGRGVARSPADLEGQPAPTIEHPAHPITSASDRPEPAGYGAISTSWLPRADFAGTFDEAWQRTRLPLLPADVDLRHYNVAHPSLQVPTPFQPGDRISLFGMSERGLLVFELPPLDVTVRARRDDGRWQEGRPVIDLVLVEPGRARFEVTARLVLPKGRGKTLLREVRIDG</sequence>
<accession>A0A017TAR5</accession>
<feature type="compositionally biased region" description="Basic and acidic residues" evidence="1">
    <location>
        <begin position="54"/>
        <end position="65"/>
    </location>
</feature>
<dbReference type="AlphaFoldDB" id="A0A017TAR5"/>
<dbReference type="Proteomes" id="UP000019678">
    <property type="component" value="Unassembled WGS sequence"/>
</dbReference>
<feature type="region of interest" description="Disordered" evidence="1">
    <location>
        <begin position="173"/>
        <end position="203"/>
    </location>
</feature>
<evidence type="ECO:0000313" key="3">
    <source>
        <dbReference type="EMBL" id="EYF05992.1"/>
    </source>
</evidence>
<protein>
    <recommendedName>
        <fullName evidence="2">DUF2169 domain-containing protein</fullName>
    </recommendedName>
</protein>
<dbReference type="Pfam" id="PF09937">
    <property type="entry name" value="DUF2169"/>
    <property type="match status" value="1"/>
</dbReference>
<evidence type="ECO:0000313" key="4">
    <source>
        <dbReference type="Proteomes" id="UP000019678"/>
    </source>
</evidence>
<proteinExistence type="predicted"/>
<evidence type="ECO:0000256" key="1">
    <source>
        <dbReference type="SAM" id="MobiDB-lite"/>
    </source>
</evidence>
<feature type="region of interest" description="Disordered" evidence="1">
    <location>
        <begin position="54"/>
        <end position="84"/>
    </location>
</feature>
<dbReference type="STRING" id="1192034.CAP_2451"/>